<dbReference type="OrthoDB" id="1859154at2"/>
<dbReference type="EMBL" id="SLXA01000008">
    <property type="protein sequence ID" value="TCO84269.1"/>
    <property type="molecule type" value="Genomic_DNA"/>
</dbReference>
<dbReference type="AlphaFoldDB" id="A0A4R2LEP6"/>
<reference evidence="1 2" key="1">
    <citation type="submission" date="2019-03" db="EMBL/GenBank/DDBJ databases">
        <title>Genomic Encyclopedia of Type Strains, Phase IV (KMG-IV): sequencing the most valuable type-strain genomes for metagenomic binning, comparative biology and taxonomic classification.</title>
        <authorList>
            <person name="Goeker M."/>
        </authorList>
    </citation>
    <scope>NUCLEOTIDE SEQUENCE [LARGE SCALE GENOMIC DNA]</scope>
    <source>
        <strain evidence="1 2">DSM 28559</strain>
    </source>
</reference>
<organism evidence="1 2">
    <name type="scientific">Frisingicoccus caecimuris</name>
    <dbReference type="NCBI Taxonomy" id="1796636"/>
    <lineage>
        <taxon>Bacteria</taxon>
        <taxon>Bacillati</taxon>
        <taxon>Bacillota</taxon>
        <taxon>Clostridia</taxon>
        <taxon>Lachnospirales</taxon>
        <taxon>Lachnospiraceae</taxon>
        <taxon>Frisingicoccus</taxon>
    </lineage>
</organism>
<gene>
    <name evidence="1" type="ORF">EV212_10826</name>
</gene>
<evidence type="ECO:0000313" key="1">
    <source>
        <dbReference type="EMBL" id="TCO84269.1"/>
    </source>
</evidence>
<protein>
    <submittedName>
        <fullName evidence="1">Uncharacterized protein</fullName>
    </submittedName>
</protein>
<sequence>MTEHEFLLEISNIIDIKLAPLKKDIQAVKFHIEQDVKPNIRILSQNYLPAAQRYASATNQVESVGQDVELLKRIVAGHSEKLDAISA</sequence>
<dbReference type="RefSeq" id="WP_132091944.1">
    <property type="nucleotide sequence ID" value="NZ_JANKAQ010000009.1"/>
</dbReference>
<proteinExistence type="predicted"/>
<comment type="caution">
    <text evidence="1">The sequence shown here is derived from an EMBL/GenBank/DDBJ whole genome shotgun (WGS) entry which is preliminary data.</text>
</comment>
<accession>A0A4R2LEP6</accession>
<keyword evidence="2" id="KW-1185">Reference proteome</keyword>
<dbReference type="Proteomes" id="UP000295711">
    <property type="component" value="Unassembled WGS sequence"/>
</dbReference>
<name>A0A4R2LEP6_9FIRM</name>
<evidence type="ECO:0000313" key="2">
    <source>
        <dbReference type="Proteomes" id="UP000295711"/>
    </source>
</evidence>